<evidence type="ECO:0000313" key="1">
    <source>
        <dbReference type="EMBL" id="JAH89016.1"/>
    </source>
</evidence>
<dbReference type="AlphaFoldDB" id="A0A0E9WFE5"/>
<accession>A0A0E9WFE5</accession>
<dbReference type="EMBL" id="GBXM01019561">
    <property type="protein sequence ID" value="JAH89016.1"/>
    <property type="molecule type" value="Transcribed_RNA"/>
</dbReference>
<protein>
    <submittedName>
        <fullName evidence="1">Uncharacterized protein</fullName>
    </submittedName>
</protein>
<name>A0A0E9WFE5_ANGAN</name>
<reference evidence="1" key="2">
    <citation type="journal article" date="2015" name="Fish Shellfish Immunol.">
        <title>Early steps in the European eel (Anguilla anguilla)-Vibrio vulnificus interaction in the gills: Role of the RtxA13 toxin.</title>
        <authorList>
            <person name="Callol A."/>
            <person name="Pajuelo D."/>
            <person name="Ebbesson L."/>
            <person name="Teles M."/>
            <person name="MacKenzie S."/>
            <person name="Amaro C."/>
        </authorList>
    </citation>
    <scope>NUCLEOTIDE SEQUENCE</scope>
</reference>
<organism evidence="1">
    <name type="scientific">Anguilla anguilla</name>
    <name type="common">European freshwater eel</name>
    <name type="synonym">Muraena anguilla</name>
    <dbReference type="NCBI Taxonomy" id="7936"/>
    <lineage>
        <taxon>Eukaryota</taxon>
        <taxon>Metazoa</taxon>
        <taxon>Chordata</taxon>
        <taxon>Craniata</taxon>
        <taxon>Vertebrata</taxon>
        <taxon>Euteleostomi</taxon>
        <taxon>Actinopterygii</taxon>
        <taxon>Neopterygii</taxon>
        <taxon>Teleostei</taxon>
        <taxon>Anguilliformes</taxon>
        <taxon>Anguillidae</taxon>
        <taxon>Anguilla</taxon>
    </lineage>
</organism>
<proteinExistence type="predicted"/>
<sequence>MNTWICMFYFFGQMYTKVVCCTDIRKKGVSLDIDLIFLQLAADTSFQTSFVRIVVNLLHWFLAARVRLIFTQ</sequence>
<reference evidence="1" key="1">
    <citation type="submission" date="2014-11" db="EMBL/GenBank/DDBJ databases">
        <authorList>
            <person name="Amaro Gonzalez C."/>
        </authorList>
    </citation>
    <scope>NUCLEOTIDE SEQUENCE</scope>
</reference>